<dbReference type="PANTHER" id="PTHR45740">
    <property type="entry name" value="POLY [ADP-RIBOSE] POLYMERASE"/>
    <property type="match status" value="1"/>
</dbReference>
<sequence>MVLGRAVSALSAYFGGDDTEDKTQRPSEADAASTPLQVKTRRLWDTSSTPPLAAPCGPHSHEAAADMTKLLAGMDDLDGWLEKIAAAGLGKPSKFSKSWDTADELHSRFRTFCKYGRVDAVTALVHGPGRDFWCQSASYRYNETGLILACKYGHHEVVKVLVAADSEINYPANGGAALHWACKSYSQEDYAKTEPEQVAIVQYLLGEGAQMRLKQPDSEEVFDALLMAVTRGSVPMIMLLRAAGAEVTEQSEAAAKQWGGAVSRALLSEEKIAVPYTAPPYWTHQSEDPATFEQIEEGAGLLRTLQDALDRTFKGIRTRDRAGRVPQGLRLKRVMRIENSAVWARYLSAAAAVEKRRPGGCTPIQDLDGVPEHGFVRTSQVLGELTGRLKQNLAEFYLFHGTSPLGAKAISAQGFRRIMAGMNAGTAFGRGCYFAESSSKSDEYAQADDDGHFVMLLCRVVCGEMFRITDRAPLALSDALHSGRYDSVLADREASVGTYREFVVFDEECVYPEYIMLYDRVMFPHELFTSPMWSPSLKRGSHSTAMGCACGVAAKAAYSGDGHKGKTQRLPDATSPPPEAEADMKKLLAGMDDLAESLEKMAAAGFGKPPKIHTSWASAEELHSNFRTFCKYGKVEAVTELLGGGARDFWCLSGSFRFNETGLVLACKYGHHEVVRALVAAGSEIDYLANGGAALHWACKSYSQDNYARMEPQQVATVQYLLGEGAQMRVKRPNSEDIYDALLMAVSRGSVPMIMLLRAAGAEVTEQSEAAAKKWGGAVSRALLSEEKIVVPYTAPPYWTNQSEDPATFEQIAEGSADLLRNLQDALDRTFKGVRTRDRAGPVPQSLRLKSVVRIENSAIWARYLNASAALEKRRPGGCTPIQDLDGDPEHGHVRTSQALGELTGRLKQNLAEFYLFHGTSPLGAKAISAQGFRRIMAGMNAGTAFGRGCYFAESSSKSDEYAQADDDGHFVMLLCRVVCGEMFRITDRAPLALSDALHSGRYDSVLADREASVGTYREFVVFDEECVYPEYIMLYDRVM</sequence>
<dbReference type="GO" id="GO:0005634">
    <property type="term" value="C:nucleus"/>
    <property type="evidence" value="ECO:0007669"/>
    <property type="project" value="TreeGrafter"/>
</dbReference>
<keyword evidence="2" id="KW-0808">Transferase</keyword>
<dbReference type="Pfam" id="PF12796">
    <property type="entry name" value="Ank_2"/>
    <property type="match status" value="2"/>
</dbReference>
<name>A0A812SZH8_9DINO</name>
<evidence type="ECO:0000259" key="4">
    <source>
        <dbReference type="PROSITE" id="PS51059"/>
    </source>
</evidence>
<evidence type="ECO:0000313" key="5">
    <source>
        <dbReference type="EMBL" id="CAE7497271.1"/>
    </source>
</evidence>
<dbReference type="AlphaFoldDB" id="A0A812SZH8"/>
<evidence type="ECO:0000256" key="2">
    <source>
        <dbReference type="RuleBase" id="RU362114"/>
    </source>
</evidence>
<dbReference type="Pfam" id="PF00644">
    <property type="entry name" value="PARP"/>
    <property type="match status" value="2"/>
</dbReference>
<evidence type="ECO:0000256" key="1">
    <source>
        <dbReference type="PROSITE-ProRule" id="PRU00023"/>
    </source>
</evidence>
<dbReference type="SUPFAM" id="SSF56399">
    <property type="entry name" value="ADP-ribosylation"/>
    <property type="match status" value="2"/>
</dbReference>
<keyword evidence="2" id="KW-0520">NAD</keyword>
<feature type="region of interest" description="Disordered" evidence="3">
    <location>
        <begin position="560"/>
        <end position="579"/>
    </location>
</feature>
<dbReference type="OrthoDB" id="414224at2759"/>
<keyword evidence="1" id="KW-0040">ANK repeat</keyword>
<organism evidence="5 6">
    <name type="scientific">Symbiodinium natans</name>
    <dbReference type="NCBI Taxonomy" id="878477"/>
    <lineage>
        <taxon>Eukaryota</taxon>
        <taxon>Sar</taxon>
        <taxon>Alveolata</taxon>
        <taxon>Dinophyceae</taxon>
        <taxon>Suessiales</taxon>
        <taxon>Symbiodiniaceae</taxon>
        <taxon>Symbiodinium</taxon>
    </lineage>
</organism>
<dbReference type="Gene3D" id="3.90.228.10">
    <property type="match status" value="2"/>
</dbReference>
<dbReference type="SMART" id="SM00248">
    <property type="entry name" value="ANK"/>
    <property type="match status" value="6"/>
</dbReference>
<feature type="region of interest" description="Disordered" evidence="3">
    <location>
        <begin position="15"/>
        <end position="37"/>
    </location>
</feature>
<dbReference type="PROSITE" id="PS51059">
    <property type="entry name" value="PARP_CATALYTIC"/>
    <property type="match status" value="2"/>
</dbReference>
<feature type="domain" description="PARP catalytic" evidence="4">
    <location>
        <begin position="795"/>
        <end position="1040"/>
    </location>
</feature>
<keyword evidence="2" id="KW-0328">Glycosyltransferase</keyword>
<comment type="caution">
    <text evidence="5">The sequence shown here is derived from an EMBL/GenBank/DDBJ whole genome shotgun (WGS) entry which is preliminary data.</text>
</comment>
<dbReference type="Gene3D" id="1.25.40.20">
    <property type="entry name" value="Ankyrin repeat-containing domain"/>
    <property type="match status" value="2"/>
</dbReference>
<dbReference type="InterPro" id="IPR036770">
    <property type="entry name" value="Ankyrin_rpt-contain_sf"/>
</dbReference>
<dbReference type="InterPro" id="IPR002110">
    <property type="entry name" value="Ankyrin_rpt"/>
</dbReference>
<accession>A0A812SZH8</accession>
<dbReference type="PANTHER" id="PTHR45740:SF2">
    <property type="entry name" value="POLY [ADP-RIBOSE] POLYMERASE"/>
    <property type="match status" value="1"/>
</dbReference>
<dbReference type="SUPFAM" id="SSF48403">
    <property type="entry name" value="Ankyrin repeat"/>
    <property type="match status" value="2"/>
</dbReference>
<dbReference type="Proteomes" id="UP000604046">
    <property type="component" value="Unassembled WGS sequence"/>
</dbReference>
<gene>
    <name evidence="5" type="primary">PARP12</name>
    <name evidence="5" type="ORF">SNAT2548_LOCUS27852</name>
</gene>
<reference evidence="5" key="1">
    <citation type="submission" date="2021-02" db="EMBL/GenBank/DDBJ databases">
        <authorList>
            <person name="Dougan E. K."/>
            <person name="Rhodes N."/>
            <person name="Thang M."/>
            <person name="Chan C."/>
        </authorList>
    </citation>
    <scope>NUCLEOTIDE SEQUENCE</scope>
</reference>
<dbReference type="EMBL" id="CAJNDS010002493">
    <property type="protein sequence ID" value="CAE7497271.1"/>
    <property type="molecule type" value="Genomic_DNA"/>
</dbReference>
<feature type="domain" description="PARP catalytic" evidence="4">
    <location>
        <begin position="278"/>
        <end position="539"/>
    </location>
</feature>
<evidence type="ECO:0000313" key="6">
    <source>
        <dbReference type="Proteomes" id="UP000604046"/>
    </source>
</evidence>
<dbReference type="EC" id="2.4.2.-" evidence="2"/>
<protein>
    <recommendedName>
        <fullName evidence="2">Poly [ADP-ribose] polymerase</fullName>
        <shortName evidence="2">PARP</shortName>
        <ecNumber evidence="2">2.4.2.-</ecNumber>
    </recommendedName>
</protein>
<keyword evidence="6" id="KW-1185">Reference proteome</keyword>
<dbReference type="InterPro" id="IPR012317">
    <property type="entry name" value="Poly(ADP-ribose)pol_cat_dom"/>
</dbReference>
<dbReference type="PROSITE" id="PS50088">
    <property type="entry name" value="ANK_REPEAT"/>
    <property type="match status" value="1"/>
</dbReference>
<dbReference type="GO" id="GO:0003950">
    <property type="term" value="F:NAD+ poly-ADP-ribosyltransferase activity"/>
    <property type="evidence" value="ECO:0007669"/>
    <property type="project" value="UniProtKB-UniRule"/>
</dbReference>
<proteinExistence type="predicted"/>
<dbReference type="GO" id="GO:1990404">
    <property type="term" value="F:NAD+-protein mono-ADP-ribosyltransferase activity"/>
    <property type="evidence" value="ECO:0007669"/>
    <property type="project" value="TreeGrafter"/>
</dbReference>
<dbReference type="InterPro" id="IPR051712">
    <property type="entry name" value="ARTD-AVP"/>
</dbReference>
<evidence type="ECO:0000256" key="3">
    <source>
        <dbReference type="SAM" id="MobiDB-lite"/>
    </source>
</evidence>
<feature type="repeat" description="ANK" evidence="1">
    <location>
        <begin position="658"/>
        <end position="690"/>
    </location>
</feature>